<dbReference type="EMBL" id="JACATZ010000003">
    <property type="protein sequence ID" value="NWJ47388.1"/>
    <property type="molecule type" value="Genomic_DNA"/>
</dbReference>
<keyword evidence="1" id="KW-1133">Transmembrane helix</keyword>
<keyword evidence="5" id="KW-1185">Reference proteome</keyword>
<keyword evidence="1" id="KW-0472">Membrane</keyword>
<sequence>MGAANRRAFLVDILRYTGEFLITCSLSFFLYGLLLGVWEDFRAPFQGYIPLLIPIIYITSRAVMSLFRVYQQVVDLLQGPETLACYVTLHDLQTIWKQERGRSWAYREAIGQRCIVNIVPAESFARWLGKPDWQIHSDVAEAEYRFAPDPTALSTELLEQKPETISRRNHGVYPITLETPRWVFDLVQLGDLIRITLSRRTHRIYNVEVLLSVMMPE</sequence>
<evidence type="ECO:0000256" key="1">
    <source>
        <dbReference type="SAM" id="Phobius"/>
    </source>
</evidence>
<accession>A0A8T7M5K7</accession>
<proteinExistence type="predicted"/>
<evidence type="ECO:0000313" key="3">
    <source>
        <dbReference type="EMBL" id="WJW69300.1"/>
    </source>
</evidence>
<gene>
    <name evidence="2" type="ORF">HXX08_16135</name>
    <name evidence="3" type="ORF">OZ401_002908</name>
</gene>
<dbReference type="EMBL" id="CP128400">
    <property type="protein sequence ID" value="WJW69300.1"/>
    <property type="molecule type" value="Genomic_DNA"/>
</dbReference>
<feature type="transmembrane region" description="Helical" evidence="1">
    <location>
        <begin position="20"/>
        <end position="38"/>
    </location>
</feature>
<dbReference type="Proteomes" id="UP001431572">
    <property type="component" value="Chromosome 2"/>
</dbReference>
<evidence type="ECO:0000313" key="2">
    <source>
        <dbReference type="EMBL" id="NWJ47388.1"/>
    </source>
</evidence>
<name>A0A8T7M5K7_9CHLR</name>
<evidence type="ECO:0000313" key="5">
    <source>
        <dbReference type="Proteomes" id="UP001431572"/>
    </source>
</evidence>
<dbReference type="Proteomes" id="UP000521676">
    <property type="component" value="Unassembled WGS sequence"/>
</dbReference>
<organism evidence="2 4">
    <name type="scientific">Candidatus Chlorohelix allophototropha</name>
    <dbReference type="NCBI Taxonomy" id="3003348"/>
    <lineage>
        <taxon>Bacteria</taxon>
        <taxon>Bacillati</taxon>
        <taxon>Chloroflexota</taxon>
        <taxon>Chloroflexia</taxon>
        <taxon>Candidatus Chloroheliales</taxon>
        <taxon>Candidatus Chloroheliaceae</taxon>
        <taxon>Candidatus Chlorohelix</taxon>
    </lineage>
</organism>
<evidence type="ECO:0000313" key="4">
    <source>
        <dbReference type="Proteomes" id="UP000521676"/>
    </source>
</evidence>
<keyword evidence="1" id="KW-0812">Transmembrane</keyword>
<protein>
    <submittedName>
        <fullName evidence="2">Uncharacterized protein</fullName>
    </submittedName>
</protein>
<feature type="transmembrane region" description="Helical" evidence="1">
    <location>
        <begin position="50"/>
        <end position="70"/>
    </location>
</feature>
<dbReference type="AlphaFoldDB" id="A0A8T7M5K7"/>
<dbReference type="RefSeq" id="WP_341471189.1">
    <property type="nucleotide sequence ID" value="NZ_CP128400.1"/>
</dbReference>
<reference evidence="3" key="2">
    <citation type="journal article" date="2024" name="Nature">
        <title>Anoxygenic phototroph of the Chloroflexota uses a type I reaction centre.</title>
        <authorList>
            <person name="Tsuji J.M."/>
            <person name="Shaw N.A."/>
            <person name="Nagashima S."/>
            <person name="Venkiteswaran J.J."/>
            <person name="Schiff S.L."/>
            <person name="Watanabe T."/>
            <person name="Fukui M."/>
            <person name="Hanada S."/>
            <person name="Tank M."/>
            <person name="Neufeld J.D."/>
        </authorList>
    </citation>
    <scope>NUCLEOTIDE SEQUENCE</scope>
    <source>
        <strain evidence="3">L227-S17</strain>
    </source>
</reference>
<reference evidence="2 4" key="1">
    <citation type="submission" date="2020-06" db="EMBL/GenBank/DDBJ databases">
        <title>Anoxygenic phototrophic Chloroflexota member uses a Type I reaction center.</title>
        <authorList>
            <person name="Tsuji J.M."/>
            <person name="Shaw N.A."/>
            <person name="Nagashima S."/>
            <person name="Venkiteswaran J."/>
            <person name="Schiff S.L."/>
            <person name="Hanada S."/>
            <person name="Tank M."/>
            <person name="Neufeld J.D."/>
        </authorList>
    </citation>
    <scope>NUCLEOTIDE SEQUENCE [LARGE SCALE GENOMIC DNA]</scope>
    <source>
        <strain evidence="2">L227-S17</strain>
    </source>
</reference>